<name>A0A1S6IUS9_9FIRM</name>
<keyword evidence="1" id="KW-0812">Transmembrane</keyword>
<dbReference type="KEGG" id="dfg:B0537_05210"/>
<proteinExistence type="predicted"/>
<keyword evidence="1" id="KW-1133">Transmembrane helix</keyword>
<gene>
    <name evidence="2" type="ORF">B0537_05210</name>
</gene>
<feature type="transmembrane region" description="Helical" evidence="1">
    <location>
        <begin position="21"/>
        <end position="39"/>
    </location>
</feature>
<evidence type="ECO:0000313" key="3">
    <source>
        <dbReference type="Proteomes" id="UP000189464"/>
    </source>
</evidence>
<organism evidence="2 3">
    <name type="scientific">Desulforamulus ferrireducens</name>
    <dbReference type="NCBI Taxonomy" id="1833852"/>
    <lineage>
        <taxon>Bacteria</taxon>
        <taxon>Bacillati</taxon>
        <taxon>Bacillota</taxon>
        <taxon>Clostridia</taxon>
        <taxon>Eubacteriales</taxon>
        <taxon>Peptococcaceae</taxon>
        <taxon>Desulforamulus</taxon>
    </lineage>
</organism>
<keyword evidence="1" id="KW-0472">Membrane</keyword>
<protein>
    <submittedName>
        <fullName evidence="2">Uncharacterized protein</fullName>
    </submittedName>
</protein>
<evidence type="ECO:0000256" key="1">
    <source>
        <dbReference type="SAM" id="Phobius"/>
    </source>
</evidence>
<dbReference type="STRING" id="1833852.B0537_05210"/>
<dbReference type="Proteomes" id="UP000189464">
    <property type="component" value="Chromosome"/>
</dbReference>
<keyword evidence="3" id="KW-1185">Reference proteome</keyword>
<sequence>MLVVFIPKAKYKHKILKGLRFTLVFTIIAILLVQLLGLIRTSSFFTEDQTPSGNSLRVIAPAEVCEDEMNHGLLEKIIESLLKYRQGEK</sequence>
<dbReference type="EMBL" id="CP019698">
    <property type="protein sequence ID" value="AQS58538.1"/>
    <property type="molecule type" value="Genomic_DNA"/>
</dbReference>
<accession>A0A1S6IUS9</accession>
<dbReference type="AlphaFoldDB" id="A0A1S6IUS9"/>
<dbReference type="OrthoDB" id="1787413at2"/>
<reference evidence="2 3" key="1">
    <citation type="journal article" date="2016" name="Int. J. Syst. Evol. Microbiol.">
        <title>Desulfotomaculum ferrireducens sp. nov., a moderately thermophilic sulfate-reducing and dissimilatory Fe(III)-reducing bacterium isolated from compost.</title>
        <authorList>
            <person name="Yang G."/>
            <person name="Guo J."/>
            <person name="Zhuang L."/>
            <person name="Yuan Y."/>
            <person name="Zhou S."/>
        </authorList>
    </citation>
    <scope>NUCLEOTIDE SEQUENCE [LARGE SCALE GENOMIC DNA]</scope>
    <source>
        <strain evidence="2 3">GSS09</strain>
    </source>
</reference>
<dbReference type="RefSeq" id="WP_077713491.1">
    <property type="nucleotide sequence ID" value="NZ_CP019698.1"/>
</dbReference>
<evidence type="ECO:0000313" key="2">
    <source>
        <dbReference type="EMBL" id="AQS58538.1"/>
    </source>
</evidence>